<organism evidence="2 3">
    <name type="scientific">Lacticaseibacillus pantheris DSM 15945 = JCM 12539 = NBRC 106106</name>
    <dbReference type="NCBI Taxonomy" id="1423783"/>
    <lineage>
        <taxon>Bacteria</taxon>
        <taxon>Bacillati</taxon>
        <taxon>Bacillota</taxon>
        <taxon>Bacilli</taxon>
        <taxon>Lactobacillales</taxon>
        <taxon>Lactobacillaceae</taxon>
        <taxon>Lacticaseibacillus</taxon>
    </lineage>
</organism>
<dbReference type="EMBL" id="AZFJ01000007">
    <property type="protein sequence ID" value="KRL88108.1"/>
    <property type="molecule type" value="Genomic_DNA"/>
</dbReference>
<proteinExistence type="predicted"/>
<feature type="domain" description="HTH cro/C1-type" evidence="1">
    <location>
        <begin position="11"/>
        <end position="63"/>
    </location>
</feature>
<dbReference type="OrthoDB" id="2299003at2"/>
<dbReference type="RefSeq" id="WP_054649392.1">
    <property type="nucleotide sequence ID" value="NZ_AZFJ01000007.1"/>
</dbReference>
<protein>
    <recommendedName>
        <fullName evidence="1">HTH cro/C1-type domain-containing protein</fullName>
    </recommendedName>
</protein>
<dbReference type="PANTHER" id="PTHR37038">
    <property type="entry name" value="TRANSCRIPTIONAL REGULATOR-RELATED"/>
    <property type="match status" value="1"/>
</dbReference>
<dbReference type="CDD" id="cd00093">
    <property type="entry name" value="HTH_XRE"/>
    <property type="match status" value="1"/>
</dbReference>
<dbReference type="SUPFAM" id="SSF47413">
    <property type="entry name" value="lambda repressor-like DNA-binding domains"/>
    <property type="match status" value="1"/>
</dbReference>
<comment type="caution">
    <text evidence="2">The sequence shown here is derived from an EMBL/GenBank/DDBJ whole genome shotgun (WGS) entry which is preliminary data.</text>
</comment>
<dbReference type="Proteomes" id="UP000051922">
    <property type="component" value="Unassembled WGS sequence"/>
</dbReference>
<dbReference type="AlphaFoldDB" id="A0A0R1U4D5"/>
<reference evidence="2 3" key="1">
    <citation type="journal article" date="2015" name="Genome Announc.">
        <title>Expanding the biotechnology potential of lactobacilli through comparative genomics of 213 strains and associated genera.</title>
        <authorList>
            <person name="Sun Z."/>
            <person name="Harris H.M."/>
            <person name="McCann A."/>
            <person name="Guo C."/>
            <person name="Argimon S."/>
            <person name="Zhang W."/>
            <person name="Yang X."/>
            <person name="Jeffery I.B."/>
            <person name="Cooney J.C."/>
            <person name="Kagawa T.F."/>
            <person name="Liu W."/>
            <person name="Song Y."/>
            <person name="Salvetti E."/>
            <person name="Wrobel A."/>
            <person name="Rasinkangas P."/>
            <person name="Parkhill J."/>
            <person name="Rea M.C."/>
            <person name="O'Sullivan O."/>
            <person name="Ritari J."/>
            <person name="Douillard F.P."/>
            <person name="Paul Ross R."/>
            <person name="Yang R."/>
            <person name="Briner A.E."/>
            <person name="Felis G.E."/>
            <person name="de Vos W.M."/>
            <person name="Barrangou R."/>
            <person name="Klaenhammer T.R."/>
            <person name="Caufield P.W."/>
            <person name="Cui Y."/>
            <person name="Zhang H."/>
            <person name="O'Toole P.W."/>
        </authorList>
    </citation>
    <scope>NUCLEOTIDE SEQUENCE [LARGE SCALE GENOMIC DNA]</scope>
    <source>
        <strain evidence="2 3">DSM 15945</strain>
    </source>
</reference>
<dbReference type="STRING" id="1423783.FC50_GL000302"/>
<dbReference type="InterPro" id="IPR010982">
    <property type="entry name" value="Lambda_DNA-bd_dom_sf"/>
</dbReference>
<dbReference type="PANTHER" id="PTHR37038:SF12">
    <property type="entry name" value="TRANSCRIPTIONAL REGULATOR"/>
    <property type="match status" value="1"/>
</dbReference>
<dbReference type="SMART" id="SM00530">
    <property type="entry name" value="HTH_XRE"/>
    <property type="match status" value="1"/>
</dbReference>
<dbReference type="PATRIC" id="fig|1423783.4.peg.312"/>
<dbReference type="Gene3D" id="1.10.260.40">
    <property type="entry name" value="lambda repressor-like DNA-binding domains"/>
    <property type="match status" value="1"/>
</dbReference>
<accession>A0A0R1U4D5</accession>
<evidence type="ECO:0000259" key="1">
    <source>
        <dbReference type="PROSITE" id="PS50943"/>
    </source>
</evidence>
<dbReference type="InterPro" id="IPR053163">
    <property type="entry name" value="HTH-type_regulator_Rgg"/>
</dbReference>
<evidence type="ECO:0000313" key="3">
    <source>
        <dbReference type="Proteomes" id="UP000051922"/>
    </source>
</evidence>
<name>A0A0R1U4D5_9LACO</name>
<evidence type="ECO:0000313" key="2">
    <source>
        <dbReference type="EMBL" id="KRL88108.1"/>
    </source>
</evidence>
<dbReference type="PROSITE" id="PS50943">
    <property type="entry name" value="HTH_CROC1"/>
    <property type="match status" value="1"/>
</dbReference>
<dbReference type="Pfam" id="PF01381">
    <property type="entry name" value="HTH_3"/>
    <property type="match status" value="1"/>
</dbReference>
<keyword evidence="3" id="KW-1185">Reference proteome</keyword>
<sequence>MATTNFGYTYRELRRAKGYSLKAASGAEVSVQFLSQFERGESQISFERLDSLLRNIHVSLSEFVAAAGSDHLNWMDWWAYQLTEAWRLRPADIDAAVAMAPPSAQPAVMAINGIVLLDQEDQRGALTGTSLAAVTAVLRRAVRPGMFSNLVASLAAFALPQDLRIQTVTRLLEQPYVRSYARYLRPCTTAYAVVCLAEAEVVLGSATLAGEWLAKVDRQLRPADMYERLMVRKVQAGVAYAQGAVPQAERMRDQVLRAWQILDDKVEYQLFAEHIRAMFAMIGDDNHGTA</sequence>
<dbReference type="GO" id="GO:0003677">
    <property type="term" value="F:DNA binding"/>
    <property type="evidence" value="ECO:0007669"/>
    <property type="project" value="InterPro"/>
</dbReference>
<dbReference type="InterPro" id="IPR001387">
    <property type="entry name" value="Cro/C1-type_HTH"/>
</dbReference>
<gene>
    <name evidence="2" type="ORF">FC50_GL000302</name>
</gene>